<evidence type="ECO:0000313" key="2">
    <source>
        <dbReference type="Proteomes" id="UP000310754"/>
    </source>
</evidence>
<name>A0A4S3ZXZ3_9HYPH</name>
<gene>
    <name evidence="1" type="ORF">E6C51_08110</name>
</gene>
<keyword evidence="2" id="KW-1185">Reference proteome</keyword>
<comment type="caution">
    <text evidence="1">The sequence shown here is derived from an EMBL/GenBank/DDBJ whole genome shotgun (WGS) entry which is preliminary data.</text>
</comment>
<dbReference type="Proteomes" id="UP000310754">
    <property type="component" value="Unassembled WGS sequence"/>
</dbReference>
<sequence>MTMIDKTMLKTGNARGFDGQGLVRLLMGGLNRSGHPLAELASGERGKTRTPSAVGFGLIL</sequence>
<dbReference type="EMBL" id="SSOA01000003">
    <property type="protein sequence ID" value="THF50803.1"/>
    <property type="molecule type" value="Genomic_DNA"/>
</dbReference>
<proteinExistence type="predicted"/>
<organism evidence="1 2">
    <name type="scientific">Allorhizobium terrae</name>
    <dbReference type="NCBI Taxonomy" id="1848972"/>
    <lineage>
        <taxon>Bacteria</taxon>
        <taxon>Pseudomonadati</taxon>
        <taxon>Pseudomonadota</taxon>
        <taxon>Alphaproteobacteria</taxon>
        <taxon>Hyphomicrobiales</taxon>
        <taxon>Rhizobiaceae</taxon>
        <taxon>Rhizobium/Agrobacterium group</taxon>
        <taxon>Allorhizobium</taxon>
    </lineage>
</organism>
<reference evidence="1 2" key="1">
    <citation type="submission" date="2019-04" db="EMBL/GenBank/DDBJ databases">
        <title>Rhizobium terrae sp. nov., isolated from a paddy soil.</title>
        <authorList>
            <person name="Lin S.-Y."/>
            <person name="Hameed A."/>
            <person name="Huang H.-I."/>
            <person name="Young C.-C."/>
        </authorList>
    </citation>
    <scope>NUCLEOTIDE SEQUENCE [LARGE SCALE GENOMIC DNA]</scope>
    <source>
        <strain evidence="1 2">CC-HIH110</strain>
    </source>
</reference>
<dbReference type="AlphaFoldDB" id="A0A4S3ZXZ3"/>
<evidence type="ECO:0000313" key="1">
    <source>
        <dbReference type="EMBL" id="THF50803.1"/>
    </source>
</evidence>
<dbReference type="RefSeq" id="WP_190235614.1">
    <property type="nucleotide sequence ID" value="NZ_SSOA01000003.1"/>
</dbReference>
<protein>
    <submittedName>
        <fullName evidence="1">Uncharacterized protein</fullName>
    </submittedName>
</protein>
<accession>A0A4S3ZXZ3</accession>